<dbReference type="OrthoDB" id="9766816at2"/>
<dbReference type="InterPro" id="IPR050493">
    <property type="entry name" value="FAD-dep_Monooxygenase_BioMet"/>
</dbReference>
<dbReference type="PANTHER" id="PTHR13789">
    <property type="entry name" value="MONOOXYGENASE"/>
    <property type="match status" value="1"/>
</dbReference>
<dbReference type="GO" id="GO:0004497">
    <property type="term" value="F:monooxygenase activity"/>
    <property type="evidence" value="ECO:0007669"/>
    <property type="project" value="UniProtKB-KW"/>
</dbReference>
<organism evidence="4 5">
    <name type="scientific">Paenibacillus aquistagni</name>
    <dbReference type="NCBI Taxonomy" id="1852522"/>
    <lineage>
        <taxon>Bacteria</taxon>
        <taxon>Bacillati</taxon>
        <taxon>Bacillota</taxon>
        <taxon>Bacilli</taxon>
        <taxon>Bacillales</taxon>
        <taxon>Paenibacillaceae</taxon>
        <taxon>Paenibacillus</taxon>
    </lineage>
</organism>
<protein>
    <submittedName>
        <fullName evidence="4">2-polyprenyl-6-methoxyphenol hydroxylase</fullName>
    </submittedName>
</protein>
<dbReference type="PANTHER" id="PTHR13789:SF309">
    <property type="entry name" value="PUTATIVE (AFU_ORTHOLOGUE AFUA_6G14510)-RELATED"/>
    <property type="match status" value="1"/>
</dbReference>
<dbReference type="SUPFAM" id="SSF51905">
    <property type="entry name" value="FAD/NAD(P)-binding domain"/>
    <property type="match status" value="1"/>
</dbReference>
<dbReference type="RefSeq" id="WP_085494689.1">
    <property type="nucleotide sequence ID" value="NZ_FXAZ01000003.1"/>
</dbReference>
<dbReference type="NCBIfam" id="NF005243">
    <property type="entry name" value="PRK06753.1"/>
    <property type="match status" value="1"/>
</dbReference>
<accession>A0A1X7KLN3</accession>
<dbReference type="InterPro" id="IPR036188">
    <property type="entry name" value="FAD/NAD-bd_sf"/>
</dbReference>
<keyword evidence="5" id="KW-1185">Reference proteome</keyword>
<dbReference type="Pfam" id="PF01494">
    <property type="entry name" value="FAD_binding_3"/>
    <property type="match status" value="1"/>
</dbReference>
<dbReference type="GO" id="GO:0071949">
    <property type="term" value="F:FAD binding"/>
    <property type="evidence" value="ECO:0007669"/>
    <property type="project" value="InterPro"/>
</dbReference>
<evidence type="ECO:0000313" key="4">
    <source>
        <dbReference type="EMBL" id="SMG42422.1"/>
    </source>
</evidence>
<dbReference type="EMBL" id="FXAZ01000003">
    <property type="protein sequence ID" value="SMG42422.1"/>
    <property type="molecule type" value="Genomic_DNA"/>
</dbReference>
<gene>
    <name evidence="4" type="ORF">SAMN06295960_2495</name>
</gene>
<dbReference type="AlphaFoldDB" id="A0A1X7KLN3"/>
<evidence type="ECO:0000256" key="1">
    <source>
        <dbReference type="ARBA" id="ARBA00023002"/>
    </source>
</evidence>
<dbReference type="STRING" id="1852522.SAMN06295960_2495"/>
<dbReference type="InterPro" id="IPR002938">
    <property type="entry name" value="FAD-bd"/>
</dbReference>
<keyword evidence="1" id="KW-0560">Oxidoreductase</keyword>
<dbReference type="Gene3D" id="3.50.50.60">
    <property type="entry name" value="FAD/NAD(P)-binding domain"/>
    <property type="match status" value="1"/>
</dbReference>
<evidence type="ECO:0000259" key="3">
    <source>
        <dbReference type="Pfam" id="PF01494"/>
    </source>
</evidence>
<feature type="domain" description="FAD-binding" evidence="3">
    <location>
        <begin position="2"/>
        <end position="328"/>
    </location>
</feature>
<name>A0A1X7KLN3_9BACL</name>
<evidence type="ECO:0000313" key="5">
    <source>
        <dbReference type="Proteomes" id="UP000193834"/>
    </source>
</evidence>
<dbReference type="PRINTS" id="PR00420">
    <property type="entry name" value="RNGMNOXGNASE"/>
</dbReference>
<dbReference type="SUPFAM" id="SSF54373">
    <property type="entry name" value="FAD-linked reductases, C-terminal domain"/>
    <property type="match status" value="1"/>
</dbReference>
<evidence type="ECO:0000256" key="2">
    <source>
        <dbReference type="ARBA" id="ARBA00023033"/>
    </source>
</evidence>
<dbReference type="Proteomes" id="UP000193834">
    <property type="component" value="Unassembled WGS sequence"/>
</dbReference>
<reference evidence="4 5" key="1">
    <citation type="submission" date="2017-04" db="EMBL/GenBank/DDBJ databases">
        <authorList>
            <person name="Afonso C.L."/>
            <person name="Miller P.J."/>
            <person name="Scott M.A."/>
            <person name="Spackman E."/>
            <person name="Goraichik I."/>
            <person name="Dimitrov K.M."/>
            <person name="Suarez D.L."/>
            <person name="Swayne D.E."/>
        </authorList>
    </citation>
    <scope>NUCLEOTIDE SEQUENCE [LARGE SCALE GENOMIC DNA]</scope>
    <source>
        <strain evidence="4 5">11</strain>
    </source>
</reference>
<sequence>MTKVIVLGGGIAGLSTAIALQREGFDVHVYEKTKRLKPVGAGIMIAANATRIFNEWGLTERLRAKGNHLEKLLILSEKGKMLSSISPNPVPEQTIAIHRADLHQVLMDELGTTNVSLGKGANHVLQGPKHVRVSFDDGTEAEGDYVVAADGIHSAVRRQILPQVKNRYAGYTCWRGVAPSARLQLRSELHEIWGPEGRFGYLPISSDQVYWYILMNTKPDNQALGALRIADLAKRFERYTPMVQNILQLADEESCLHHDIYDIPLLDRYSFGRIALVGDAAHAMTPNLGQGACQGIEDAYVLGKCLGSNLESGLQDYENMRLPRANKISKIARQVGIMSQLDSRLWCAVRNGVMRIAPPRLLRGQARYIYEYAY</sequence>
<proteinExistence type="predicted"/>
<keyword evidence="2" id="KW-0503">Monooxygenase</keyword>